<dbReference type="PROSITE" id="PS51184">
    <property type="entry name" value="JMJC"/>
    <property type="match status" value="1"/>
</dbReference>
<dbReference type="PANTHER" id="PTHR12480:SF6">
    <property type="entry name" value="2-OXOGLUTARATE AND IRON-DEPENDENT OXYGENASE JMJD4"/>
    <property type="match status" value="1"/>
</dbReference>
<evidence type="ECO:0000256" key="1">
    <source>
        <dbReference type="ARBA" id="ARBA00038068"/>
    </source>
</evidence>
<comment type="catalytic activity">
    <reaction evidence="2">
        <text>L-lysyl-[protein] + 2-oxoglutarate + O2 = 4-hydroxy-L-lysyl-[protein] + succinate + CO2</text>
        <dbReference type="Rhea" id="RHEA:57156"/>
        <dbReference type="Rhea" id="RHEA-COMP:9752"/>
        <dbReference type="Rhea" id="RHEA-COMP:15084"/>
        <dbReference type="ChEBI" id="CHEBI:15379"/>
        <dbReference type="ChEBI" id="CHEBI:16526"/>
        <dbReference type="ChEBI" id="CHEBI:16810"/>
        <dbReference type="ChEBI" id="CHEBI:29969"/>
        <dbReference type="ChEBI" id="CHEBI:30031"/>
        <dbReference type="ChEBI" id="CHEBI:141495"/>
    </reaction>
</comment>
<dbReference type="Pfam" id="PF13621">
    <property type="entry name" value="Cupin_8"/>
    <property type="match status" value="1"/>
</dbReference>
<dbReference type="PANTHER" id="PTHR12480">
    <property type="entry name" value="ARGININE DEMETHYLASE AND LYSYL-HYDROXYLASE JMJD"/>
    <property type="match status" value="1"/>
</dbReference>
<keyword evidence="6" id="KW-1185">Reference proteome</keyword>
<dbReference type="GO" id="GO:0005737">
    <property type="term" value="C:cytoplasm"/>
    <property type="evidence" value="ECO:0007669"/>
    <property type="project" value="TreeGrafter"/>
</dbReference>
<dbReference type="GO" id="GO:0005634">
    <property type="term" value="C:nucleus"/>
    <property type="evidence" value="ECO:0007669"/>
    <property type="project" value="TreeGrafter"/>
</dbReference>
<dbReference type="AlphaFoldDB" id="A0AAV4HMF8"/>
<gene>
    <name evidence="5" type="ORF">ElyMa_006357900</name>
</gene>
<protein>
    <recommendedName>
        <fullName evidence="3">Jumonji domain-containing protein 4</fullName>
    </recommendedName>
</protein>
<dbReference type="Gene3D" id="2.60.120.650">
    <property type="entry name" value="Cupin"/>
    <property type="match status" value="1"/>
</dbReference>
<dbReference type="GO" id="GO:0016706">
    <property type="term" value="F:2-oxoglutarate-dependent dioxygenase activity"/>
    <property type="evidence" value="ECO:0007669"/>
    <property type="project" value="TreeGrafter"/>
</dbReference>
<name>A0AAV4HMF8_9GAST</name>
<evidence type="ECO:0000313" key="5">
    <source>
        <dbReference type="EMBL" id="GFR98764.1"/>
    </source>
</evidence>
<comment type="caution">
    <text evidence="5">The sequence shown here is derived from an EMBL/GenBank/DDBJ whole genome shotgun (WGS) entry which is preliminary data.</text>
</comment>
<feature type="domain" description="JmjC" evidence="4">
    <location>
        <begin position="64"/>
        <end position="211"/>
    </location>
</feature>
<evidence type="ECO:0000256" key="2">
    <source>
        <dbReference type="ARBA" id="ARBA00047762"/>
    </source>
</evidence>
<dbReference type="InterPro" id="IPR050910">
    <property type="entry name" value="JMJD6_ArgDemeth/LysHydrox"/>
</dbReference>
<dbReference type="SUPFAM" id="SSF51197">
    <property type="entry name" value="Clavaminate synthase-like"/>
    <property type="match status" value="1"/>
</dbReference>
<dbReference type="InterPro" id="IPR003347">
    <property type="entry name" value="JmjC_dom"/>
</dbReference>
<proteinExistence type="inferred from homology"/>
<reference evidence="5 6" key="1">
    <citation type="journal article" date="2021" name="Elife">
        <title>Chloroplast acquisition without the gene transfer in kleptoplastic sea slugs, Plakobranchus ocellatus.</title>
        <authorList>
            <person name="Maeda T."/>
            <person name="Takahashi S."/>
            <person name="Yoshida T."/>
            <person name="Shimamura S."/>
            <person name="Takaki Y."/>
            <person name="Nagai Y."/>
            <person name="Toyoda A."/>
            <person name="Suzuki Y."/>
            <person name="Arimoto A."/>
            <person name="Ishii H."/>
            <person name="Satoh N."/>
            <person name="Nishiyama T."/>
            <person name="Hasebe M."/>
            <person name="Maruyama T."/>
            <person name="Minagawa J."/>
            <person name="Obokata J."/>
            <person name="Shigenobu S."/>
        </authorList>
    </citation>
    <scope>NUCLEOTIDE SEQUENCE [LARGE SCALE GENOMIC DNA]</scope>
</reference>
<dbReference type="GO" id="GO:0045905">
    <property type="term" value="P:positive regulation of translational termination"/>
    <property type="evidence" value="ECO:0007669"/>
    <property type="project" value="TreeGrafter"/>
</dbReference>
<comment type="similarity">
    <text evidence="1">Belongs to the JMJD6 family.</text>
</comment>
<evidence type="ECO:0000313" key="6">
    <source>
        <dbReference type="Proteomes" id="UP000762676"/>
    </source>
</evidence>
<dbReference type="SMART" id="SM00558">
    <property type="entry name" value="JmjC"/>
    <property type="match status" value="1"/>
</dbReference>
<dbReference type="InterPro" id="IPR041667">
    <property type="entry name" value="Cupin_8"/>
</dbReference>
<evidence type="ECO:0000256" key="3">
    <source>
        <dbReference type="ARBA" id="ARBA00082904"/>
    </source>
</evidence>
<accession>A0AAV4HMF8</accession>
<evidence type="ECO:0000259" key="4">
    <source>
        <dbReference type="PROSITE" id="PS51184"/>
    </source>
</evidence>
<dbReference type="Proteomes" id="UP000762676">
    <property type="component" value="Unassembled WGS sequence"/>
</dbReference>
<sequence length="291" mass="34409">MQLTIDRIDRRVINYKTFFDNYLKPEKPVILSGEKQYNPLLLEPDFIKAHYQIEEYRREGWFDSPLAKDDPHITIPPFIQETLKRHDVSLRPFPMRVFMQPKGHKTLAHFDGNSLSGFNWQIAGQKRWILVSPNTPLPCAPFAFFALVSIAFKVNPARHDFYDFTTRPGDILYLPRYWFHEVYSLKEKNININWVYTPTMPNRDSIIGRRECELLKLRKVFKPINRIMLDNFDEYGGNGITIVNNYTTEIRTRTGISRFFKEIAKLPKFIFLGKDLKLSARLFSQNNFNIH</sequence>
<organism evidence="5 6">
    <name type="scientific">Elysia marginata</name>
    <dbReference type="NCBI Taxonomy" id="1093978"/>
    <lineage>
        <taxon>Eukaryota</taxon>
        <taxon>Metazoa</taxon>
        <taxon>Spiralia</taxon>
        <taxon>Lophotrochozoa</taxon>
        <taxon>Mollusca</taxon>
        <taxon>Gastropoda</taxon>
        <taxon>Heterobranchia</taxon>
        <taxon>Euthyneura</taxon>
        <taxon>Panpulmonata</taxon>
        <taxon>Sacoglossa</taxon>
        <taxon>Placobranchoidea</taxon>
        <taxon>Plakobranchidae</taxon>
        <taxon>Elysia</taxon>
    </lineage>
</organism>
<dbReference type="EMBL" id="BMAT01012762">
    <property type="protein sequence ID" value="GFR98764.1"/>
    <property type="molecule type" value="Genomic_DNA"/>
</dbReference>
<dbReference type="GO" id="GO:0043565">
    <property type="term" value="F:sequence-specific DNA binding"/>
    <property type="evidence" value="ECO:0007669"/>
    <property type="project" value="TreeGrafter"/>
</dbReference>